<gene>
    <name evidence="1" type="ORF">EKO04_003919</name>
</gene>
<reference evidence="1" key="2">
    <citation type="submission" date="2020-09" db="EMBL/GenBank/DDBJ databases">
        <title>Reference genome assembly for Australian Ascochyta lentis isolate Al4.</title>
        <authorList>
            <person name="Lee R.C."/>
            <person name="Farfan-Caceres L.M."/>
            <person name="Debler J.W."/>
            <person name="Williams A.H."/>
            <person name="Henares B.M."/>
        </authorList>
    </citation>
    <scope>NUCLEOTIDE SEQUENCE</scope>
    <source>
        <strain evidence="1">Al4</strain>
    </source>
</reference>
<proteinExistence type="predicted"/>
<dbReference type="GO" id="GO:0005829">
    <property type="term" value="C:cytosol"/>
    <property type="evidence" value="ECO:0007669"/>
    <property type="project" value="TreeGrafter"/>
</dbReference>
<organism evidence="1 2">
    <name type="scientific">Ascochyta lentis</name>
    <dbReference type="NCBI Taxonomy" id="205686"/>
    <lineage>
        <taxon>Eukaryota</taxon>
        <taxon>Fungi</taxon>
        <taxon>Dikarya</taxon>
        <taxon>Ascomycota</taxon>
        <taxon>Pezizomycotina</taxon>
        <taxon>Dothideomycetes</taxon>
        <taxon>Pleosporomycetidae</taxon>
        <taxon>Pleosporales</taxon>
        <taxon>Pleosporineae</taxon>
        <taxon>Didymellaceae</taxon>
        <taxon>Ascochyta</taxon>
    </lineage>
</organism>
<name>A0A8H7J644_9PLEO</name>
<dbReference type="Gene3D" id="3.40.50.970">
    <property type="match status" value="1"/>
</dbReference>
<dbReference type="InterPro" id="IPR029061">
    <property type="entry name" value="THDP-binding"/>
</dbReference>
<evidence type="ECO:0008006" key="3">
    <source>
        <dbReference type="Google" id="ProtNLM"/>
    </source>
</evidence>
<dbReference type="GO" id="GO:0005634">
    <property type="term" value="C:nucleus"/>
    <property type="evidence" value="ECO:0007669"/>
    <property type="project" value="TreeGrafter"/>
</dbReference>
<dbReference type="PANTHER" id="PTHR43522:SF2">
    <property type="entry name" value="TRANSKETOLASE 1-RELATED"/>
    <property type="match status" value="1"/>
</dbReference>
<dbReference type="InterPro" id="IPR033247">
    <property type="entry name" value="Transketolase_fam"/>
</dbReference>
<dbReference type="SUPFAM" id="SSF52518">
    <property type="entry name" value="Thiamin diphosphate-binding fold (THDP-binding)"/>
    <property type="match status" value="1"/>
</dbReference>
<keyword evidence="2" id="KW-1185">Reference proteome</keyword>
<dbReference type="GO" id="GO:0004802">
    <property type="term" value="F:transketolase activity"/>
    <property type="evidence" value="ECO:0007669"/>
    <property type="project" value="TreeGrafter"/>
</dbReference>
<evidence type="ECO:0000313" key="2">
    <source>
        <dbReference type="Proteomes" id="UP000651452"/>
    </source>
</evidence>
<protein>
    <recommendedName>
        <fullName evidence="3">Transketolase C-terminal domain-containing protein</fullName>
    </recommendedName>
</protein>
<dbReference type="PANTHER" id="PTHR43522">
    <property type="entry name" value="TRANSKETOLASE"/>
    <property type="match status" value="1"/>
</dbReference>
<dbReference type="GO" id="GO:0006098">
    <property type="term" value="P:pentose-phosphate shunt"/>
    <property type="evidence" value="ECO:0007669"/>
    <property type="project" value="TreeGrafter"/>
</dbReference>
<evidence type="ECO:0000313" key="1">
    <source>
        <dbReference type="EMBL" id="KAF9698554.1"/>
    </source>
</evidence>
<comment type="caution">
    <text evidence="1">The sequence shown here is derived from an EMBL/GenBank/DDBJ whole genome shotgun (WGS) entry which is preliminary data.</text>
</comment>
<dbReference type="AlphaFoldDB" id="A0A8H7J644"/>
<reference evidence="1" key="1">
    <citation type="submission" date="2018-12" db="EMBL/GenBank/DDBJ databases">
        <authorList>
            <person name="Syme R.A."/>
            <person name="Farfan-Caceres L."/>
            <person name="Lichtenzveig J."/>
        </authorList>
    </citation>
    <scope>NUCLEOTIDE SEQUENCE</scope>
    <source>
        <strain evidence="1">Al4</strain>
    </source>
</reference>
<dbReference type="OrthoDB" id="10267175at2759"/>
<dbReference type="Proteomes" id="UP000651452">
    <property type="component" value="Unassembled WGS sequence"/>
</dbReference>
<dbReference type="Gene3D" id="3.40.50.920">
    <property type="match status" value="2"/>
</dbReference>
<accession>A0A8H7J644</accession>
<sequence>MPNIHVWRPADGSETSAACLTALSTRETPSIIALTRHDLPQLEASSIEAASMGGYICRDVTEGKSVDLIIVSTRSEVSVCIEATKILEKEYGLNARVVYAHQHFGINGFGASGPANSLFNKFELTPAGLCDRALKTISFYEGAYESLKSPIEVAF</sequence>
<dbReference type="SUPFAM" id="SSF52922">
    <property type="entry name" value="TK C-terminal domain-like"/>
    <property type="match status" value="1"/>
</dbReference>
<dbReference type="InterPro" id="IPR009014">
    <property type="entry name" value="Transketo_C/PFOR_II"/>
</dbReference>
<dbReference type="EMBL" id="RZGK01000006">
    <property type="protein sequence ID" value="KAF9698554.1"/>
    <property type="molecule type" value="Genomic_DNA"/>
</dbReference>